<dbReference type="InterPro" id="IPR036188">
    <property type="entry name" value="FAD/NAD-bd_sf"/>
</dbReference>
<evidence type="ECO:0000313" key="9">
    <source>
        <dbReference type="EMBL" id="EET89621.1"/>
    </source>
</evidence>
<sequence length="481" mass="53184">MDSEKRYDIIVAGAGIAGCLAAAMAAKKGADVLLLDRNPPENVGKKNNWGWTCGDAVAGSHLDFIKEKSGISFSRPELDLKVDGVYAFSPDLKSKYAFDGVGYVLDRPVFERKLLEIAKKNGAEYISEFEIEGPIVENGSVVGIFGKDKEKKPRNIKAKVVIDALGVATVLRRRLPDNDFVEKNISIDDVESTGRYIYEFDPDHEDINYYDPKNAIIHLNQELAPGGYGWVFPKSDNKINIGLGVQKRSLEIRNKKLGRNDTLQALIENYIKWNPVLKNLRLFNKDNNGKGIWSVAVRRQIESLVFNGYMGAGDSMAMPNPISAGGIGPAMVAGILAGENAAEAVQAGDTSISGLWKYNLEFNEAYGKKTAGLEVLRIYLQSLNNDTLNYGFRTFLTSKEASDLTLGLIPELSLASKLKMVLKGASNVNAFSNLVFAVGRMKKLNQIYSKFPEDPSKFAKWRDTVRSEMEEVKHKFVPNPI</sequence>
<keyword evidence="5" id="KW-0443">Lipid metabolism</keyword>
<keyword evidence="10" id="KW-1185">Reference proteome</keyword>
<evidence type="ECO:0000256" key="6">
    <source>
        <dbReference type="ARBA" id="ARBA00023209"/>
    </source>
</evidence>
<evidence type="ECO:0000256" key="3">
    <source>
        <dbReference type="ARBA" id="ARBA00022827"/>
    </source>
</evidence>
<dbReference type="Pfam" id="PF22578">
    <property type="entry name" value="GGR_cat"/>
    <property type="match status" value="1"/>
</dbReference>
<evidence type="ECO:0000256" key="2">
    <source>
        <dbReference type="ARBA" id="ARBA00022630"/>
    </source>
</evidence>
<dbReference type="Gene3D" id="3.50.50.60">
    <property type="entry name" value="FAD/NAD(P)-binding domain"/>
    <property type="match status" value="1"/>
</dbReference>
<keyword evidence="6" id="KW-0594">Phospholipid biosynthesis</keyword>
<dbReference type="InterPro" id="IPR050407">
    <property type="entry name" value="Geranylgeranyl_reductase"/>
</dbReference>
<dbReference type="AlphaFoldDB" id="C7DI47"/>
<organism evidence="9 10">
    <name type="scientific">Candidatus Micrarchaeum acidiphilum ARMAN-2</name>
    <dbReference type="NCBI Taxonomy" id="425595"/>
    <lineage>
        <taxon>Archaea</taxon>
        <taxon>Candidatus Micrarchaeota</taxon>
        <taxon>Candidatus Micrarchaeia</taxon>
        <taxon>Candidatus Micrarchaeales</taxon>
        <taxon>Candidatus Micrarchaeaceae</taxon>
        <taxon>Candidatus Micrarchaeum</taxon>
    </lineage>
</organism>
<dbReference type="GO" id="GO:0016491">
    <property type="term" value="F:oxidoreductase activity"/>
    <property type="evidence" value="ECO:0007669"/>
    <property type="project" value="UniProtKB-KW"/>
</dbReference>
<feature type="domain" description="Digeranylgeranylglycerophospholipid reductase catalytic" evidence="8">
    <location>
        <begin position="207"/>
        <end position="252"/>
    </location>
</feature>
<evidence type="ECO:0000259" key="8">
    <source>
        <dbReference type="Pfam" id="PF22578"/>
    </source>
</evidence>
<evidence type="ECO:0000313" key="10">
    <source>
        <dbReference type="Proteomes" id="UP000332487"/>
    </source>
</evidence>
<dbReference type="PANTHER" id="PTHR42685:SF18">
    <property type="entry name" value="DIGERANYLGERANYLGLYCEROPHOSPHOLIPID REDUCTASE"/>
    <property type="match status" value="1"/>
</dbReference>
<keyword evidence="7" id="KW-1208">Phospholipid metabolism</keyword>
<protein>
    <submittedName>
        <fullName evidence="9">Geranylgeranyl reductase</fullName>
    </submittedName>
</protein>
<dbReference type="PANTHER" id="PTHR42685">
    <property type="entry name" value="GERANYLGERANYL DIPHOSPHATE REDUCTASE"/>
    <property type="match status" value="1"/>
</dbReference>
<dbReference type="EMBL" id="GG697241">
    <property type="protein sequence ID" value="EET89621.1"/>
    <property type="molecule type" value="Genomic_DNA"/>
</dbReference>
<reference evidence="9 10" key="1">
    <citation type="journal article" date="2009" name="Genome Biol.">
        <title>Community-wide analysis of microbial genome sequence signatures.</title>
        <authorList>
            <person name="Dick G.J."/>
            <person name="Andersson A.F."/>
            <person name="Baker B.J."/>
            <person name="Simmons S.L."/>
            <person name="Thomas B.C."/>
            <person name="Yelton A.P."/>
            <person name="Banfield J.F."/>
        </authorList>
    </citation>
    <scope>NUCLEOTIDE SEQUENCE [LARGE SCALE GENOMIC DNA]</scope>
    <source>
        <strain evidence="9">ARMAN-2</strain>
    </source>
</reference>
<gene>
    <name evidence="9" type="ORF">UNLARM2_0739</name>
</gene>
<dbReference type="PROSITE" id="PS51257">
    <property type="entry name" value="PROKAR_LIPOPROTEIN"/>
    <property type="match status" value="1"/>
</dbReference>
<dbReference type="GO" id="GO:0008654">
    <property type="term" value="P:phospholipid biosynthetic process"/>
    <property type="evidence" value="ECO:0007669"/>
    <property type="project" value="UniProtKB-KW"/>
</dbReference>
<accession>C7DI47</accession>
<dbReference type="InterPro" id="IPR054715">
    <property type="entry name" value="GGR_cat"/>
</dbReference>
<name>C7DI47_MICA2</name>
<keyword evidence="1" id="KW-0444">Lipid biosynthesis</keyword>
<evidence type="ECO:0000256" key="5">
    <source>
        <dbReference type="ARBA" id="ARBA00023098"/>
    </source>
</evidence>
<evidence type="ECO:0000256" key="4">
    <source>
        <dbReference type="ARBA" id="ARBA00023002"/>
    </source>
</evidence>
<evidence type="ECO:0000256" key="1">
    <source>
        <dbReference type="ARBA" id="ARBA00022516"/>
    </source>
</evidence>
<proteinExistence type="predicted"/>
<keyword evidence="2" id="KW-0285">Flavoprotein</keyword>
<dbReference type="SUPFAM" id="SSF51905">
    <property type="entry name" value="FAD/NAD(P)-binding domain"/>
    <property type="match status" value="1"/>
</dbReference>
<keyword evidence="4" id="KW-0560">Oxidoreductase</keyword>
<dbReference type="Pfam" id="PF12831">
    <property type="entry name" value="FAD_oxidored"/>
    <property type="match status" value="1"/>
</dbReference>
<keyword evidence="3" id="KW-0274">FAD</keyword>
<evidence type="ECO:0000256" key="7">
    <source>
        <dbReference type="ARBA" id="ARBA00023264"/>
    </source>
</evidence>
<dbReference type="Proteomes" id="UP000332487">
    <property type="component" value="Unassembled WGS sequence"/>
</dbReference>
<reference evidence="9 10" key="2">
    <citation type="journal article" date="2010" name="Proc. Natl. Acad. Sci. U.S.A.">
        <title>Enigmatic, ultrasmall, uncultivated Archaea.</title>
        <authorList>
            <person name="Baker B.J."/>
            <person name="Comolli L.R."/>
            <person name="Dick G.J."/>
            <person name="Hauser L.J."/>
            <person name="Hyatt D."/>
            <person name="Dill B.D."/>
            <person name="Land M.L."/>
            <person name="Verberkmoes N.C."/>
            <person name="Hettich R.L."/>
            <person name="Banfield J.F."/>
        </authorList>
    </citation>
    <scope>NUCLEOTIDE SEQUENCE [LARGE SCALE GENOMIC DNA]</scope>
    <source>
        <strain evidence="9">ARMAN-2</strain>
    </source>
</reference>